<feature type="short sequence motif" description="GXSXG" evidence="5">
    <location>
        <begin position="312"/>
        <end position="316"/>
    </location>
</feature>
<dbReference type="PANTHER" id="PTHR14226:SF66">
    <property type="entry name" value="TRIACYLGLYCEROL LIPASE PTL2"/>
    <property type="match status" value="1"/>
</dbReference>
<keyword evidence="3 5" id="KW-0442">Lipid degradation</keyword>
<dbReference type="SUPFAM" id="SSF52151">
    <property type="entry name" value="FabD/lysophospholipase-like"/>
    <property type="match status" value="1"/>
</dbReference>
<feature type="compositionally biased region" description="Acidic residues" evidence="7">
    <location>
        <begin position="675"/>
        <end position="699"/>
    </location>
</feature>
<comment type="caution">
    <text evidence="9">The sequence shown here is derived from an EMBL/GenBank/DDBJ whole genome shotgun (WGS) entry which is preliminary data.</text>
</comment>
<evidence type="ECO:0000256" key="3">
    <source>
        <dbReference type="ARBA" id="ARBA00022963"/>
    </source>
</evidence>
<feature type="transmembrane region" description="Helical" evidence="6">
    <location>
        <begin position="104"/>
        <end position="126"/>
    </location>
</feature>
<dbReference type="eggNOG" id="KOG2214">
    <property type="taxonomic scope" value="Eukaryota"/>
</dbReference>
<feature type="active site" description="Nucleophile" evidence="5">
    <location>
        <position position="314"/>
    </location>
</feature>
<dbReference type="Pfam" id="PF01734">
    <property type="entry name" value="Patatin"/>
    <property type="match status" value="1"/>
</dbReference>
<comment type="subcellular location">
    <subcellularLocation>
        <location evidence="6">Membrane</location>
        <topology evidence="6">Single-pass membrane protein</topology>
    </subcellularLocation>
</comment>
<keyword evidence="10" id="KW-1185">Reference proteome</keyword>
<feature type="region of interest" description="Disordered" evidence="7">
    <location>
        <begin position="632"/>
        <end position="660"/>
    </location>
</feature>
<dbReference type="InterPro" id="IPR002641">
    <property type="entry name" value="PNPLA_dom"/>
</dbReference>
<keyword evidence="6" id="KW-0812">Transmembrane</keyword>
<evidence type="ECO:0000256" key="6">
    <source>
        <dbReference type="RuleBase" id="RU362055"/>
    </source>
</evidence>
<dbReference type="GO" id="GO:0016020">
    <property type="term" value="C:membrane"/>
    <property type="evidence" value="ECO:0007669"/>
    <property type="project" value="UniProtKB-SubCell"/>
</dbReference>
<feature type="region of interest" description="Disordered" evidence="7">
    <location>
        <begin position="673"/>
        <end position="734"/>
    </location>
</feature>
<dbReference type="Proteomes" id="UP000009328">
    <property type="component" value="Unassembled WGS sequence"/>
</dbReference>
<comment type="similarity">
    <text evidence="1 6">Belongs to the PLPL family.</text>
</comment>
<evidence type="ECO:0000256" key="4">
    <source>
        <dbReference type="ARBA" id="ARBA00023098"/>
    </source>
</evidence>
<reference evidence="9 10" key="1">
    <citation type="journal article" date="2012" name="Eukaryot. Cell">
        <title>Draft genome sequence of Wickerhamomyces ciferrii NRRL Y-1031 F-60-10.</title>
        <authorList>
            <person name="Schneider J."/>
            <person name="Andrea H."/>
            <person name="Blom J."/>
            <person name="Jaenicke S."/>
            <person name="Ruckert C."/>
            <person name="Schorsch C."/>
            <person name="Szczepanowski R."/>
            <person name="Farwick M."/>
            <person name="Goesmann A."/>
            <person name="Puhler A."/>
            <person name="Schaffer S."/>
            <person name="Tauch A."/>
            <person name="Kohler T."/>
            <person name="Brinkrolf K."/>
        </authorList>
    </citation>
    <scope>NUCLEOTIDE SEQUENCE [LARGE SCALE GENOMIC DNA]</scope>
    <source>
        <strain evidence="10">ATCC 14091 / BCRC 22168 / CBS 111 / JCM 3599 / NBRC 0793 / NRRL Y-1031 F-60-10</strain>
    </source>
</reference>
<dbReference type="InterPro" id="IPR021771">
    <property type="entry name" value="Triacylglycerol_lipase_N"/>
</dbReference>
<gene>
    <name evidence="9" type="ORF">BN7_5756</name>
</gene>
<proteinExistence type="inferred from homology"/>
<dbReference type="InParanoid" id="K0KW11"/>
<dbReference type="EC" id="3.1.1.-" evidence="6"/>
<dbReference type="Pfam" id="PF11815">
    <property type="entry name" value="DUF3336"/>
    <property type="match status" value="1"/>
</dbReference>
<evidence type="ECO:0000256" key="7">
    <source>
        <dbReference type="SAM" id="MobiDB-lite"/>
    </source>
</evidence>
<evidence type="ECO:0000256" key="1">
    <source>
        <dbReference type="ARBA" id="ARBA00006104"/>
    </source>
</evidence>
<evidence type="ECO:0000259" key="8">
    <source>
        <dbReference type="PROSITE" id="PS51635"/>
    </source>
</evidence>
<dbReference type="Gene3D" id="3.40.1090.10">
    <property type="entry name" value="Cytosolic phospholipase A2 catalytic domain"/>
    <property type="match status" value="2"/>
</dbReference>
<dbReference type="GO" id="GO:0016042">
    <property type="term" value="P:lipid catabolic process"/>
    <property type="evidence" value="ECO:0007669"/>
    <property type="project" value="UniProtKB-UniRule"/>
</dbReference>
<dbReference type="AlphaFoldDB" id="K0KW11"/>
<evidence type="ECO:0000313" key="9">
    <source>
        <dbReference type="EMBL" id="CCH46167.1"/>
    </source>
</evidence>
<protein>
    <recommendedName>
        <fullName evidence="6">Patatin-like phospholipase domain-containing protein</fullName>
        <ecNumber evidence="6">3.1.1.-</ecNumber>
    </recommendedName>
</protein>
<accession>K0KW11</accession>
<dbReference type="GO" id="GO:0004806">
    <property type="term" value="F:triacylglycerol lipase activity"/>
    <property type="evidence" value="ECO:0007669"/>
    <property type="project" value="InterPro"/>
</dbReference>
<dbReference type="InterPro" id="IPR050301">
    <property type="entry name" value="NTE"/>
</dbReference>
<comment type="function">
    <text evidence="6">Lipid hydrolase.</text>
</comment>
<comment type="caution">
    <text evidence="5">Lacks conserved residue(s) required for the propagation of feature annotation.</text>
</comment>
<sequence length="734" mass="84891">MDIDYVNEDHIKAFHEALIYDDNSHDTTTPSTANSIKRDIDSTNEIIGSNELSNQIHQTNHVEKITSKNDWGPIYKKINKKHQKNHKKDDFFQSYSYRTLRYPILAFILIWCSFLTVVYFFVRLYIALYEYIITWRGKRRGLRNTLRNSKTYKEWISNAIKLDKFLKLDYWKSQSNFYYYDYKTLKISIKKLKTLRENPQAKEELLLFLQNCIKANFAGTENPILYSQTYYGTKNIVEEYNNEIVKSLTYIIEDDDSDSISPIIKKQFFKSISKNLGKTALCLSGGACFAYNHFGVIKALLEEDLLPTIVSGTSGGGLVAALAATRTNEELKTLLKPELAQKITACNEPFHTYVKRWWKTGARFDSIDWARKCNWFTMGSLTFKEAYERTGKILNISTVPADPHSPVILCNHITSPNCIIWSALLASSAVPGILNPVVLMMKDPKTGQVVPFSFGTKYKDGSLRTDIPVEALNTYFNVKFSIVSQVNPHISLFFFAPKGSVGRPVSRRKIGLRGGFIGAGIENFIKLENKKWLKLIKSLDLLPHLLDQDWSNVWLQKFSGTVTIWPKIKLKDFYYILSDPSEERLGEMIRNGELSSYPKLHFIKHRLNIERTIERGLKKFKLKVKELEKLEHKESTTTNNLNELISSESDEEGFSNGLNQNLENTLRYQVRFDKDDDEDDEDSYNEDEDPDYIDEESDYENSSNFENEFKTRSNSQESEESEGGLRNRRTSAWW</sequence>
<keyword evidence="2 5" id="KW-0378">Hydrolase</keyword>
<dbReference type="CDD" id="cd07232">
    <property type="entry name" value="Pat_PLPL"/>
    <property type="match status" value="1"/>
</dbReference>
<keyword evidence="6" id="KW-0472">Membrane</keyword>
<feature type="compositionally biased region" description="Polar residues" evidence="7">
    <location>
        <begin position="636"/>
        <end position="647"/>
    </location>
</feature>
<dbReference type="InterPro" id="IPR016035">
    <property type="entry name" value="Acyl_Trfase/lysoPLipase"/>
</dbReference>
<evidence type="ECO:0000256" key="2">
    <source>
        <dbReference type="ARBA" id="ARBA00022801"/>
    </source>
</evidence>
<dbReference type="EMBL" id="CAIF01000232">
    <property type="protein sequence ID" value="CCH46167.1"/>
    <property type="molecule type" value="Genomic_DNA"/>
</dbReference>
<keyword evidence="4 5" id="KW-0443">Lipid metabolism</keyword>
<organism evidence="9 10">
    <name type="scientific">Wickerhamomyces ciferrii (strain ATCC 14091 / BCRC 22168 / CBS 111 / JCM 3599 / NBRC 0793 / NRRL Y-1031 F-60-10)</name>
    <name type="common">Yeast</name>
    <name type="synonym">Pichia ciferrii</name>
    <dbReference type="NCBI Taxonomy" id="1206466"/>
    <lineage>
        <taxon>Eukaryota</taxon>
        <taxon>Fungi</taxon>
        <taxon>Dikarya</taxon>
        <taxon>Ascomycota</taxon>
        <taxon>Saccharomycotina</taxon>
        <taxon>Saccharomycetes</taxon>
        <taxon>Phaffomycetales</taxon>
        <taxon>Wickerhamomycetaceae</taxon>
        <taxon>Wickerhamomyces</taxon>
    </lineage>
</organism>
<dbReference type="HOGENOM" id="CLU_009031_2_0_1"/>
<dbReference type="PROSITE" id="PS51635">
    <property type="entry name" value="PNPLA"/>
    <property type="match status" value="1"/>
</dbReference>
<keyword evidence="6" id="KW-1133">Transmembrane helix</keyword>
<evidence type="ECO:0000313" key="10">
    <source>
        <dbReference type="Proteomes" id="UP000009328"/>
    </source>
</evidence>
<name>K0KW11_WICCF</name>
<feature type="domain" description="PNPLA" evidence="8">
    <location>
        <begin position="281"/>
        <end position="473"/>
    </location>
</feature>
<evidence type="ECO:0000256" key="5">
    <source>
        <dbReference type="PROSITE-ProRule" id="PRU01161"/>
    </source>
</evidence>
<dbReference type="STRING" id="1206466.K0KW11"/>
<dbReference type="GO" id="GO:0006641">
    <property type="term" value="P:triglyceride metabolic process"/>
    <property type="evidence" value="ECO:0007669"/>
    <property type="project" value="UniProtKB-ARBA"/>
</dbReference>
<feature type="active site" description="Proton acceptor" evidence="5">
    <location>
        <position position="460"/>
    </location>
</feature>
<dbReference type="PANTHER" id="PTHR14226">
    <property type="entry name" value="NEUROPATHY TARGET ESTERASE/SWISS CHEESE D.MELANOGASTER"/>
    <property type="match status" value="1"/>
</dbReference>